<dbReference type="EMBL" id="QVIG01000001">
    <property type="protein sequence ID" value="RGD57249.1"/>
    <property type="molecule type" value="Genomic_DNA"/>
</dbReference>
<evidence type="ECO:0000313" key="2">
    <source>
        <dbReference type="EMBL" id="RGD57249.1"/>
    </source>
</evidence>
<proteinExistence type="predicted"/>
<organism evidence="2 3">
    <name type="scientific">Kitasatospora xanthocidica</name>
    <dbReference type="NCBI Taxonomy" id="83382"/>
    <lineage>
        <taxon>Bacteria</taxon>
        <taxon>Bacillati</taxon>
        <taxon>Actinomycetota</taxon>
        <taxon>Actinomycetes</taxon>
        <taxon>Kitasatosporales</taxon>
        <taxon>Streptomycetaceae</taxon>
        <taxon>Kitasatospora</taxon>
    </lineage>
</organism>
<comment type="caution">
    <text evidence="2">The sequence shown here is derived from an EMBL/GenBank/DDBJ whole genome shotgun (WGS) entry which is preliminary data.</text>
</comment>
<name>A0A372ZMZ4_9ACTN</name>
<protein>
    <recommendedName>
        <fullName evidence="1">DUF6968 domain-containing protein</fullName>
    </recommendedName>
</protein>
<evidence type="ECO:0000313" key="3">
    <source>
        <dbReference type="Proteomes" id="UP000263377"/>
    </source>
</evidence>
<feature type="domain" description="DUF6968" evidence="1">
    <location>
        <begin position="13"/>
        <end position="85"/>
    </location>
</feature>
<dbReference type="Proteomes" id="UP000263377">
    <property type="component" value="Unassembled WGS sequence"/>
</dbReference>
<keyword evidence="3" id="KW-1185">Reference proteome</keyword>
<sequence length="104" mass="10869">MSTEYELGRAVASRELVFTAADGTRVPVLVEVGAPSRDPEGPDWYCPYRITGHPGIADRVTAIFGIDSLQALQLALTCLPDELSDAAGLTFLGGTDLMLGSGGS</sequence>
<evidence type="ECO:0000259" key="1">
    <source>
        <dbReference type="Pfam" id="PF22302"/>
    </source>
</evidence>
<dbReference type="RefSeq" id="WP_117486065.1">
    <property type="nucleotide sequence ID" value="NZ_QVIG01000001.1"/>
</dbReference>
<accession>A0A372ZMZ4</accession>
<dbReference type="InterPro" id="IPR054241">
    <property type="entry name" value="DUF6968"/>
</dbReference>
<gene>
    <name evidence="2" type="ORF">DR950_05070</name>
</gene>
<dbReference type="Pfam" id="PF22302">
    <property type="entry name" value="DUF6968"/>
    <property type="match status" value="1"/>
</dbReference>
<reference evidence="2 3" key="1">
    <citation type="submission" date="2018-08" db="EMBL/GenBank/DDBJ databases">
        <title>Diversity &amp; Physiological Properties of Lignin-Decomposing Actinobacteria from Soil.</title>
        <authorList>
            <person name="Roh S.G."/>
            <person name="Kim S.B."/>
        </authorList>
    </citation>
    <scope>NUCLEOTIDE SEQUENCE [LARGE SCALE GENOMIC DNA]</scope>
    <source>
        <strain evidence="2 3">MMS17-GH009</strain>
    </source>
</reference>
<dbReference type="AlphaFoldDB" id="A0A372ZMZ4"/>